<accession>K1UVF8</accession>
<comment type="caution">
    <text evidence="6">The sequence shown here is derived from an EMBL/GenBank/DDBJ whole genome shotgun (WGS) entry which is preliminary data.</text>
</comment>
<dbReference type="PROSITE" id="PS01048">
    <property type="entry name" value="RIBOSOMAL_S6"/>
    <property type="match status" value="1"/>
</dbReference>
<evidence type="ECO:0000256" key="1">
    <source>
        <dbReference type="ARBA" id="ARBA00009512"/>
    </source>
</evidence>
<proteinExistence type="inferred from homology"/>
<protein>
    <submittedName>
        <fullName evidence="6">Ribosomal protein S6</fullName>
    </submittedName>
</protein>
<dbReference type="AlphaFoldDB" id="K1UVF8"/>
<organism evidence="6">
    <name type="scientific">human gut metagenome</name>
    <dbReference type="NCBI Taxonomy" id="408170"/>
    <lineage>
        <taxon>unclassified sequences</taxon>
        <taxon>metagenomes</taxon>
        <taxon>organismal metagenomes</taxon>
    </lineage>
</organism>
<dbReference type="CDD" id="cd00473">
    <property type="entry name" value="bS6"/>
    <property type="match status" value="1"/>
</dbReference>
<dbReference type="InterPro" id="IPR035980">
    <property type="entry name" value="Ribosomal_bS6_sf"/>
</dbReference>
<dbReference type="InterPro" id="IPR014717">
    <property type="entry name" value="Transl_elong_EF1B/ribsomal_bS6"/>
</dbReference>
<evidence type="ECO:0000313" key="6">
    <source>
        <dbReference type="EMBL" id="EKC75626.1"/>
    </source>
</evidence>
<gene>
    <name evidence="6" type="ORF">LEA_05103</name>
</gene>
<dbReference type="GO" id="GO:0005840">
    <property type="term" value="C:ribosome"/>
    <property type="evidence" value="ECO:0007669"/>
    <property type="project" value="UniProtKB-KW"/>
</dbReference>
<evidence type="ECO:0000256" key="4">
    <source>
        <dbReference type="ARBA" id="ARBA00022980"/>
    </source>
</evidence>
<dbReference type="GO" id="GO:1990904">
    <property type="term" value="C:ribonucleoprotein complex"/>
    <property type="evidence" value="ECO:0007669"/>
    <property type="project" value="UniProtKB-KW"/>
</dbReference>
<dbReference type="InterPro" id="IPR020814">
    <property type="entry name" value="Ribosomal_S6_plastid/chlpt"/>
</dbReference>
<keyword evidence="2" id="KW-0699">rRNA-binding</keyword>
<dbReference type="HAMAP" id="MF_00360">
    <property type="entry name" value="Ribosomal_bS6"/>
    <property type="match status" value="1"/>
</dbReference>
<reference evidence="6" key="1">
    <citation type="journal article" date="2013" name="Environ. Microbiol.">
        <title>Microbiota from the distal guts of lean and obese adolescents exhibit partial functional redundancy besides clear differences in community structure.</title>
        <authorList>
            <person name="Ferrer M."/>
            <person name="Ruiz A."/>
            <person name="Lanza F."/>
            <person name="Haange S.B."/>
            <person name="Oberbach A."/>
            <person name="Till H."/>
            <person name="Bargiela R."/>
            <person name="Campoy C."/>
            <person name="Segura M.T."/>
            <person name="Richter M."/>
            <person name="von Bergen M."/>
            <person name="Seifert J."/>
            <person name="Suarez A."/>
        </authorList>
    </citation>
    <scope>NUCLEOTIDE SEQUENCE</scope>
</reference>
<dbReference type="NCBIfam" id="TIGR00166">
    <property type="entry name" value="S6"/>
    <property type="match status" value="1"/>
</dbReference>
<name>K1UVF8_9ZZZZ</name>
<dbReference type="GO" id="GO:0019843">
    <property type="term" value="F:rRNA binding"/>
    <property type="evidence" value="ECO:0007669"/>
    <property type="project" value="UniProtKB-KW"/>
</dbReference>
<evidence type="ECO:0000256" key="5">
    <source>
        <dbReference type="ARBA" id="ARBA00023274"/>
    </source>
</evidence>
<dbReference type="Gene3D" id="3.30.70.60">
    <property type="match status" value="1"/>
</dbReference>
<comment type="similarity">
    <text evidence="1">Belongs to the bacterial ribosomal protein bS6 family.</text>
</comment>
<dbReference type="GO" id="GO:0006412">
    <property type="term" value="P:translation"/>
    <property type="evidence" value="ECO:0007669"/>
    <property type="project" value="InterPro"/>
</dbReference>
<evidence type="ECO:0000256" key="2">
    <source>
        <dbReference type="ARBA" id="ARBA00022730"/>
    </source>
</evidence>
<keyword evidence="5" id="KW-0687">Ribonucleoprotein</keyword>
<dbReference type="InterPro" id="IPR020815">
    <property type="entry name" value="Ribosomal_bS6_CS"/>
</dbReference>
<dbReference type="InterPro" id="IPR000529">
    <property type="entry name" value="Ribosomal_bS6"/>
</dbReference>
<dbReference type="SUPFAM" id="SSF54995">
    <property type="entry name" value="Ribosomal protein S6"/>
    <property type="match status" value="1"/>
</dbReference>
<keyword evidence="4 6" id="KW-0689">Ribosomal protein</keyword>
<dbReference type="EMBL" id="AJWY01003343">
    <property type="protein sequence ID" value="EKC75626.1"/>
    <property type="molecule type" value="Genomic_DNA"/>
</dbReference>
<dbReference type="GO" id="GO:0003735">
    <property type="term" value="F:structural constituent of ribosome"/>
    <property type="evidence" value="ECO:0007669"/>
    <property type="project" value="InterPro"/>
</dbReference>
<keyword evidence="3" id="KW-0694">RNA-binding</keyword>
<evidence type="ECO:0000256" key="3">
    <source>
        <dbReference type="ARBA" id="ARBA00022884"/>
    </source>
</evidence>
<sequence>MLQNGKVRNHADYQRCSRRGGFFRSLGKFKSLIEANGTIDSIDEWGKRRLAYPINDEEEGVYTVINFTSEPSFPAELDRVYKITEGVMRSLIVAHEE</sequence>
<dbReference type="Pfam" id="PF01250">
    <property type="entry name" value="Ribosomal_S6"/>
    <property type="match status" value="1"/>
</dbReference>